<feature type="region of interest" description="Disordered" evidence="1">
    <location>
        <begin position="1"/>
        <end position="21"/>
    </location>
</feature>
<evidence type="ECO:0000256" key="1">
    <source>
        <dbReference type="SAM" id="MobiDB-lite"/>
    </source>
</evidence>
<gene>
    <name evidence="3" type="ORF">GE061_003590</name>
</gene>
<dbReference type="PANTHER" id="PTHR43775">
    <property type="entry name" value="FATTY ACID SYNTHASE"/>
    <property type="match status" value="1"/>
</dbReference>
<accession>A0A8S9X2K1</accession>
<organism evidence="3 4">
    <name type="scientific">Apolygus lucorum</name>
    <name type="common">Small green plant bug</name>
    <name type="synonym">Lygocoris lucorum</name>
    <dbReference type="NCBI Taxonomy" id="248454"/>
    <lineage>
        <taxon>Eukaryota</taxon>
        <taxon>Metazoa</taxon>
        <taxon>Ecdysozoa</taxon>
        <taxon>Arthropoda</taxon>
        <taxon>Hexapoda</taxon>
        <taxon>Insecta</taxon>
        <taxon>Pterygota</taxon>
        <taxon>Neoptera</taxon>
        <taxon>Paraneoptera</taxon>
        <taxon>Hemiptera</taxon>
        <taxon>Heteroptera</taxon>
        <taxon>Panheteroptera</taxon>
        <taxon>Cimicomorpha</taxon>
        <taxon>Miridae</taxon>
        <taxon>Mirini</taxon>
        <taxon>Apolygus</taxon>
    </lineage>
</organism>
<dbReference type="SMART" id="SM00825">
    <property type="entry name" value="PKS_KS"/>
    <property type="match status" value="1"/>
</dbReference>
<evidence type="ECO:0000259" key="2">
    <source>
        <dbReference type="PROSITE" id="PS52004"/>
    </source>
</evidence>
<sequence>MVNQGHRLSLEKPKKSAVAGRLKTPPESVYAEYCSGSAFYILCSVDQGFEGSRMEAKYEVVISGMSGLFPESDDVEVLRENLYNKVDMVTTDNRRWPPGELGVPSGLGKISRDCFDYGFFGTSLKLATIMDPNTKITCEQAFRAVCDSGMSLKDLSGSNTAVFMSSFTSETEDLFLSEQNQGTYGLVAHSRTMQANRISFFLNLKGPSVAVDATWSGGMEALQRAYDSIAIGESVAAIVGSSSLIFAPQLSHHYQSEYLTVLG</sequence>
<dbReference type="OrthoDB" id="329835at2759"/>
<evidence type="ECO:0000313" key="3">
    <source>
        <dbReference type="EMBL" id="KAF6203173.1"/>
    </source>
</evidence>
<comment type="caution">
    <text evidence="3">The sequence shown here is derived from an EMBL/GenBank/DDBJ whole genome shotgun (WGS) entry which is preliminary data.</text>
</comment>
<dbReference type="InterPro" id="IPR050091">
    <property type="entry name" value="PKS_NRPS_Biosynth_Enz"/>
</dbReference>
<dbReference type="InterPro" id="IPR016039">
    <property type="entry name" value="Thiolase-like"/>
</dbReference>
<dbReference type="Gene3D" id="3.40.47.10">
    <property type="match status" value="1"/>
</dbReference>
<protein>
    <recommendedName>
        <fullName evidence="2">Ketosynthase family 3 (KS3) domain-containing protein</fullName>
    </recommendedName>
</protein>
<dbReference type="EMBL" id="WIXP02000011">
    <property type="protein sequence ID" value="KAF6203173.1"/>
    <property type="molecule type" value="Genomic_DNA"/>
</dbReference>
<dbReference type="GO" id="GO:0004312">
    <property type="term" value="F:fatty acid synthase activity"/>
    <property type="evidence" value="ECO:0007669"/>
    <property type="project" value="TreeGrafter"/>
</dbReference>
<dbReference type="InterPro" id="IPR014030">
    <property type="entry name" value="Ketoacyl_synth_N"/>
</dbReference>
<dbReference type="GO" id="GO:0006633">
    <property type="term" value="P:fatty acid biosynthetic process"/>
    <property type="evidence" value="ECO:0007669"/>
    <property type="project" value="TreeGrafter"/>
</dbReference>
<name>A0A8S9X2K1_APOLU</name>
<feature type="domain" description="Ketosynthase family 3 (KS3)" evidence="2">
    <location>
        <begin position="57"/>
        <end position="263"/>
    </location>
</feature>
<proteinExistence type="predicted"/>
<dbReference type="SUPFAM" id="SSF53901">
    <property type="entry name" value="Thiolase-like"/>
    <property type="match status" value="1"/>
</dbReference>
<dbReference type="Pfam" id="PF00109">
    <property type="entry name" value="ketoacyl-synt"/>
    <property type="match status" value="1"/>
</dbReference>
<evidence type="ECO:0000313" key="4">
    <source>
        <dbReference type="Proteomes" id="UP000466442"/>
    </source>
</evidence>
<reference evidence="3" key="1">
    <citation type="journal article" date="2021" name="Mol. Ecol. Resour.">
        <title>Apolygus lucorum genome provides insights into omnivorousness and mesophyll feeding.</title>
        <authorList>
            <person name="Liu Y."/>
            <person name="Liu H."/>
            <person name="Wang H."/>
            <person name="Huang T."/>
            <person name="Liu B."/>
            <person name="Yang B."/>
            <person name="Yin L."/>
            <person name="Li B."/>
            <person name="Zhang Y."/>
            <person name="Zhang S."/>
            <person name="Jiang F."/>
            <person name="Zhang X."/>
            <person name="Ren Y."/>
            <person name="Wang B."/>
            <person name="Wang S."/>
            <person name="Lu Y."/>
            <person name="Wu K."/>
            <person name="Fan W."/>
            <person name="Wang G."/>
        </authorList>
    </citation>
    <scope>NUCLEOTIDE SEQUENCE</scope>
    <source>
        <strain evidence="3">12Hb</strain>
    </source>
</reference>
<dbReference type="PROSITE" id="PS52004">
    <property type="entry name" value="KS3_2"/>
    <property type="match status" value="1"/>
</dbReference>
<dbReference type="InterPro" id="IPR020841">
    <property type="entry name" value="PKS_Beta-ketoAc_synthase_dom"/>
</dbReference>
<dbReference type="PANTHER" id="PTHR43775:SF23">
    <property type="entry name" value="FATTY ACID SYNTHASE 3"/>
    <property type="match status" value="1"/>
</dbReference>
<keyword evidence="4" id="KW-1185">Reference proteome</keyword>
<dbReference type="Proteomes" id="UP000466442">
    <property type="component" value="Unassembled WGS sequence"/>
</dbReference>
<dbReference type="AlphaFoldDB" id="A0A8S9X2K1"/>